<dbReference type="GO" id="GO:0006508">
    <property type="term" value="P:proteolysis"/>
    <property type="evidence" value="ECO:0007669"/>
    <property type="project" value="UniProtKB-KW"/>
</dbReference>
<keyword evidence="8" id="KW-0862">Zinc</keyword>
<keyword evidence="4" id="KW-0645">Protease</keyword>
<dbReference type="Proteomes" id="UP000749559">
    <property type="component" value="Unassembled WGS sequence"/>
</dbReference>
<evidence type="ECO:0000256" key="6">
    <source>
        <dbReference type="ARBA" id="ARBA00022729"/>
    </source>
</evidence>
<proteinExistence type="inferred from homology"/>
<organism evidence="13 14">
    <name type="scientific">Owenia fusiformis</name>
    <name type="common">Polychaete worm</name>
    <dbReference type="NCBI Taxonomy" id="6347"/>
    <lineage>
        <taxon>Eukaryota</taxon>
        <taxon>Metazoa</taxon>
        <taxon>Spiralia</taxon>
        <taxon>Lophotrochozoa</taxon>
        <taxon>Annelida</taxon>
        <taxon>Polychaeta</taxon>
        <taxon>Sedentaria</taxon>
        <taxon>Canalipalpata</taxon>
        <taxon>Sabellida</taxon>
        <taxon>Oweniida</taxon>
        <taxon>Oweniidae</taxon>
        <taxon>Owenia</taxon>
    </lineage>
</organism>
<dbReference type="OrthoDB" id="3626597at2759"/>
<dbReference type="PANTHER" id="PTHR11705">
    <property type="entry name" value="PROTEASE FAMILY M14 CARBOXYPEPTIDASE A,B"/>
    <property type="match status" value="1"/>
</dbReference>
<feature type="active site" description="Proton donor/acceptor" evidence="11">
    <location>
        <position position="403"/>
    </location>
</feature>
<dbReference type="SMART" id="SM00631">
    <property type="entry name" value="Zn_pept"/>
    <property type="match status" value="1"/>
</dbReference>
<keyword evidence="14" id="KW-1185">Reference proteome</keyword>
<dbReference type="InterPro" id="IPR000834">
    <property type="entry name" value="Peptidase_M14"/>
</dbReference>
<keyword evidence="3" id="KW-0121">Carboxypeptidase</keyword>
<dbReference type="PROSITE" id="PS52035">
    <property type="entry name" value="PEPTIDASE_M14"/>
    <property type="match status" value="1"/>
</dbReference>
<dbReference type="CDD" id="cd03860">
    <property type="entry name" value="M14_CP_A-B_like"/>
    <property type="match status" value="1"/>
</dbReference>
<keyword evidence="10" id="KW-1015">Disulfide bond</keyword>
<dbReference type="AlphaFoldDB" id="A0A8J1UTV7"/>
<evidence type="ECO:0000256" key="11">
    <source>
        <dbReference type="PROSITE-ProRule" id="PRU01379"/>
    </source>
</evidence>
<dbReference type="InterPro" id="IPR057246">
    <property type="entry name" value="CARBOXYPEPT_ZN_1"/>
</dbReference>
<dbReference type="GO" id="GO:0004181">
    <property type="term" value="F:metallocarboxypeptidase activity"/>
    <property type="evidence" value="ECO:0007669"/>
    <property type="project" value="InterPro"/>
</dbReference>
<evidence type="ECO:0000313" key="13">
    <source>
        <dbReference type="EMBL" id="CAH1779975.1"/>
    </source>
</evidence>
<protein>
    <recommendedName>
        <fullName evidence="12">Peptidase M14 domain-containing protein</fullName>
    </recommendedName>
</protein>
<comment type="cofactor">
    <cofactor evidence="1">
        <name>Zn(2+)</name>
        <dbReference type="ChEBI" id="CHEBI:29105"/>
    </cofactor>
</comment>
<accession>A0A8J1UTV7</accession>
<evidence type="ECO:0000256" key="10">
    <source>
        <dbReference type="ARBA" id="ARBA00023157"/>
    </source>
</evidence>
<sequence length="445" mass="51439">MNVHAYCAVVVMVIFGANGQLDTNRNEEQRKSYTGYKLLEVIPHTRMHLSKLRQLMDQDRIELDFWKEPSHVGRSVDVMVSSTVFRRLTHYLKKHGMVYKIQNHNVQSLLQNANSRSRRSVNSLETDFYGDIYMYEYHTYSEIQQLLNSIETTYPLLCKTMVIGKSFEKRDLRLMKISTGKGLNGTAKPSVWIDGGIHAREWIAPATAINIIHLLIRGYVTNDTVVLKMLNDFDWYILPISNPDGYVYTWTTDRMWRKTRSINGIYSCRGVDGNRNFDFHWRETGTSYNTCAGTYGGPEAFSEPETRAIADFVLKNNKSIKLFLQLHSYGQYWLTPWGYTAWTVPRDHADLLYLARLGRNTIRSKYTSHYLVGTAARMLYPASGGTDDWVYSVAGIKYAYTIELRDIGRYKFALPADYIQPTSEEIFEGIKTVTKHLKIELDLKL</sequence>
<dbReference type="Pfam" id="PF02244">
    <property type="entry name" value="Propep_M14"/>
    <property type="match status" value="1"/>
</dbReference>
<keyword evidence="5" id="KW-0479">Metal-binding</keyword>
<dbReference type="PROSITE" id="PS00132">
    <property type="entry name" value="CARBOXYPEPT_ZN_1"/>
    <property type="match status" value="1"/>
</dbReference>
<comment type="caution">
    <text evidence="13">The sequence shown here is derived from an EMBL/GenBank/DDBJ whole genome shotgun (WGS) entry which is preliminary data.</text>
</comment>
<evidence type="ECO:0000256" key="1">
    <source>
        <dbReference type="ARBA" id="ARBA00001947"/>
    </source>
</evidence>
<keyword evidence="7" id="KW-0378">Hydrolase</keyword>
<evidence type="ECO:0000256" key="8">
    <source>
        <dbReference type="ARBA" id="ARBA00022833"/>
    </source>
</evidence>
<dbReference type="GO" id="GO:0008270">
    <property type="term" value="F:zinc ion binding"/>
    <property type="evidence" value="ECO:0007669"/>
    <property type="project" value="InterPro"/>
</dbReference>
<keyword evidence="9" id="KW-0482">Metalloprotease</keyword>
<dbReference type="GO" id="GO:0005615">
    <property type="term" value="C:extracellular space"/>
    <property type="evidence" value="ECO:0007669"/>
    <property type="project" value="TreeGrafter"/>
</dbReference>
<gene>
    <name evidence="13" type="ORF">OFUS_LOCUS6726</name>
</gene>
<dbReference type="InterPro" id="IPR036990">
    <property type="entry name" value="M14A-like_propep"/>
</dbReference>
<evidence type="ECO:0000256" key="2">
    <source>
        <dbReference type="ARBA" id="ARBA00005988"/>
    </source>
</evidence>
<dbReference type="FunFam" id="3.30.70.340:FF:000001">
    <property type="entry name" value="Carboxypeptidase A5"/>
    <property type="match status" value="1"/>
</dbReference>
<dbReference type="InterPro" id="IPR003146">
    <property type="entry name" value="M14A_act_pep"/>
</dbReference>
<comment type="similarity">
    <text evidence="2 11">Belongs to the peptidase M14 family.</text>
</comment>
<dbReference type="Gene3D" id="3.40.630.10">
    <property type="entry name" value="Zn peptidases"/>
    <property type="match status" value="1"/>
</dbReference>
<reference evidence="13" key="1">
    <citation type="submission" date="2022-03" db="EMBL/GenBank/DDBJ databases">
        <authorList>
            <person name="Martin C."/>
        </authorList>
    </citation>
    <scope>NUCLEOTIDE SEQUENCE</scope>
</reference>
<feature type="domain" description="Peptidase M14" evidence="12">
    <location>
        <begin position="136"/>
        <end position="437"/>
    </location>
</feature>
<name>A0A8J1UTV7_OWEFU</name>
<dbReference type="Gene3D" id="3.30.70.340">
    <property type="entry name" value="Metallocarboxypeptidase-like"/>
    <property type="match status" value="1"/>
</dbReference>
<dbReference type="PRINTS" id="PR00765">
    <property type="entry name" value="CRBOXYPTASEA"/>
</dbReference>
<dbReference type="FunFam" id="3.40.630.10:FF:000001">
    <property type="entry name" value="Carboxypeptidase B"/>
    <property type="match status" value="1"/>
</dbReference>
<evidence type="ECO:0000256" key="4">
    <source>
        <dbReference type="ARBA" id="ARBA00022670"/>
    </source>
</evidence>
<dbReference type="SUPFAM" id="SSF54897">
    <property type="entry name" value="Protease propeptides/inhibitors"/>
    <property type="match status" value="1"/>
</dbReference>
<dbReference type="EMBL" id="CAIIXF020000003">
    <property type="protein sequence ID" value="CAH1779975.1"/>
    <property type="molecule type" value="Genomic_DNA"/>
</dbReference>
<evidence type="ECO:0000313" key="14">
    <source>
        <dbReference type="Proteomes" id="UP000749559"/>
    </source>
</evidence>
<evidence type="ECO:0000256" key="5">
    <source>
        <dbReference type="ARBA" id="ARBA00022723"/>
    </source>
</evidence>
<dbReference type="PANTHER" id="PTHR11705:SF140">
    <property type="entry name" value="FI02848P-RELATED"/>
    <property type="match status" value="1"/>
</dbReference>
<evidence type="ECO:0000256" key="7">
    <source>
        <dbReference type="ARBA" id="ARBA00022801"/>
    </source>
</evidence>
<evidence type="ECO:0000256" key="3">
    <source>
        <dbReference type="ARBA" id="ARBA00022645"/>
    </source>
</evidence>
<evidence type="ECO:0000259" key="12">
    <source>
        <dbReference type="PROSITE" id="PS52035"/>
    </source>
</evidence>
<evidence type="ECO:0000256" key="9">
    <source>
        <dbReference type="ARBA" id="ARBA00023049"/>
    </source>
</evidence>
<keyword evidence="6" id="KW-0732">Signal</keyword>
<dbReference type="Pfam" id="PF00246">
    <property type="entry name" value="Peptidase_M14"/>
    <property type="match status" value="1"/>
</dbReference>
<dbReference type="SUPFAM" id="SSF53187">
    <property type="entry name" value="Zn-dependent exopeptidases"/>
    <property type="match status" value="1"/>
</dbReference>